<evidence type="ECO:0000313" key="2">
    <source>
        <dbReference type="Proteomes" id="UP001276150"/>
    </source>
</evidence>
<dbReference type="EMBL" id="JAPMIV010000007">
    <property type="protein sequence ID" value="MDV6374159.1"/>
    <property type="molecule type" value="Genomic_DNA"/>
</dbReference>
<sequence>MSVFDLESGYSARPIPVQTYYDACIWLEGQIFGGSSLYAFGPDGKPPHHLGEIFACGIYVVRELIGWSFAH</sequence>
<reference evidence="1 2" key="1">
    <citation type="submission" date="2022-11" db="EMBL/GenBank/DDBJ databases">
        <title>Deinococcus ZS9-10, Low Temperature and Draught-tolerating, UV-resistant Bacteria from Continental Antarctica.</title>
        <authorList>
            <person name="Cheng L."/>
        </authorList>
    </citation>
    <scope>NUCLEOTIDE SEQUENCE [LARGE SCALE GENOMIC DNA]</scope>
    <source>
        <strain evidence="1 2">ZS9-10</strain>
    </source>
</reference>
<dbReference type="RefSeq" id="WP_317639478.1">
    <property type="nucleotide sequence ID" value="NZ_JAPMIV010000007.1"/>
</dbReference>
<comment type="caution">
    <text evidence="1">The sequence shown here is derived from an EMBL/GenBank/DDBJ whole genome shotgun (WGS) entry which is preliminary data.</text>
</comment>
<proteinExistence type="predicted"/>
<gene>
    <name evidence="1" type="ORF">ORD21_06065</name>
</gene>
<accession>A0ABU4DPY3</accession>
<protein>
    <submittedName>
        <fullName evidence="1">Uncharacterized protein</fullName>
    </submittedName>
</protein>
<organism evidence="1 2">
    <name type="scientific">Deinococcus arenicola</name>
    <dbReference type="NCBI Taxonomy" id="2994950"/>
    <lineage>
        <taxon>Bacteria</taxon>
        <taxon>Thermotogati</taxon>
        <taxon>Deinococcota</taxon>
        <taxon>Deinococci</taxon>
        <taxon>Deinococcales</taxon>
        <taxon>Deinococcaceae</taxon>
        <taxon>Deinococcus</taxon>
    </lineage>
</organism>
<dbReference type="Proteomes" id="UP001276150">
    <property type="component" value="Unassembled WGS sequence"/>
</dbReference>
<name>A0ABU4DPY3_9DEIO</name>
<evidence type="ECO:0000313" key="1">
    <source>
        <dbReference type="EMBL" id="MDV6374159.1"/>
    </source>
</evidence>
<keyword evidence="2" id="KW-1185">Reference proteome</keyword>